<feature type="transmembrane region" description="Helical" evidence="22">
    <location>
        <begin position="140"/>
        <end position="159"/>
    </location>
</feature>
<dbReference type="PANTHER" id="PTHR30474:SF2">
    <property type="entry name" value="PEPTIDOGLYCAN GLYCOSYLTRANSFERASE FTSW-RELATED"/>
    <property type="match status" value="1"/>
</dbReference>
<evidence type="ECO:0000256" key="15">
    <source>
        <dbReference type="ARBA" id="ARBA00033270"/>
    </source>
</evidence>
<dbReference type="InterPro" id="IPR001182">
    <property type="entry name" value="FtsW/RodA"/>
</dbReference>
<evidence type="ECO:0000256" key="12">
    <source>
        <dbReference type="ARBA" id="ARBA00023306"/>
    </source>
</evidence>
<evidence type="ECO:0000313" key="24">
    <source>
        <dbReference type="Proteomes" id="UP001179280"/>
    </source>
</evidence>
<feature type="transmembrane region" description="Helical" evidence="22">
    <location>
        <begin position="51"/>
        <end position="68"/>
    </location>
</feature>
<evidence type="ECO:0000256" key="7">
    <source>
        <dbReference type="ARBA" id="ARBA00022692"/>
    </source>
</evidence>
<feature type="transmembrane region" description="Helical" evidence="22">
    <location>
        <begin position="12"/>
        <end position="31"/>
    </location>
</feature>
<protein>
    <recommendedName>
        <fullName evidence="17">Probable peptidoglycan glycosyltransferase FtsW</fullName>
        <ecNumber evidence="19">2.4.99.28</ecNumber>
    </recommendedName>
    <alternativeName>
        <fullName evidence="18">Cell division protein FtsW</fullName>
    </alternativeName>
    <alternativeName>
        <fullName evidence="15">Cell wall polymerase</fullName>
    </alternativeName>
    <alternativeName>
        <fullName evidence="14">Peptidoglycan polymerase</fullName>
    </alternativeName>
</protein>
<evidence type="ECO:0000256" key="21">
    <source>
        <dbReference type="ARBA" id="ARBA00049966"/>
    </source>
</evidence>
<comment type="subcellular location">
    <subcellularLocation>
        <location evidence="1">Cell membrane</location>
        <topology evidence="1">Multi-pass membrane protein</topology>
    </subcellularLocation>
</comment>
<accession>A0ABS2ST24</accession>
<feature type="transmembrane region" description="Helical" evidence="22">
    <location>
        <begin position="307"/>
        <end position="328"/>
    </location>
</feature>
<keyword evidence="10 22" id="KW-1133">Transmembrane helix</keyword>
<keyword evidence="3" id="KW-1003">Cell membrane</keyword>
<comment type="catalytic activity">
    <reaction evidence="20">
        <text>[GlcNAc-(1-&gt;4)-Mur2Ac(oyl-L-Ala-gamma-D-Glu-L-Lys-D-Ala-D-Ala)](n)-di-trans,octa-cis-undecaprenyl diphosphate + beta-D-GlcNAc-(1-&gt;4)-Mur2Ac(oyl-L-Ala-gamma-D-Glu-L-Lys-D-Ala-D-Ala)-di-trans,octa-cis-undecaprenyl diphosphate = [GlcNAc-(1-&gt;4)-Mur2Ac(oyl-L-Ala-gamma-D-Glu-L-Lys-D-Ala-D-Ala)](n+1)-di-trans,octa-cis-undecaprenyl diphosphate + di-trans,octa-cis-undecaprenyl diphosphate + H(+)</text>
        <dbReference type="Rhea" id="RHEA:23708"/>
        <dbReference type="Rhea" id="RHEA-COMP:9602"/>
        <dbReference type="Rhea" id="RHEA-COMP:9603"/>
        <dbReference type="ChEBI" id="CHEBI:15378"/>
        <dbReference type="ChEBI" id="CHEBI:58405"/>
        <dbReference type="ChEBI" id="CHEBI:60033"/>
        <dbReference type="ChEBI" id="CHEBI:78435"/>
        <dbReference type="EC" id="2.4.99.28"/>
    </reaction>
</comment>
<evidence type="ECO:0000256" key="14">
    <source>
        <dbReference type="ARBA" id="ARBA00032370"/>
    </source>
</evidence>
<comment type="caution">
    <text evidence="23">The sequence shown here is derived from an EMBL/GenBank/DDBJ whole genome shotgun (WGS) entry which is preliminary data.</text>
</comment>
<feature type="transmembrane region" description="Helical" evidence="22">
    <location>
        <begin position="274"/>
        <end position="295"/>
    </location>
</feature>
<evidence type="ECO:0000256" key="11">
    <source>
        <dbReference type="ARBA" id="ARBA00023136"/>
    </source>
</evidence>
<keyword evidence="7 22" id="KW-0812">Transmembrane</keyword>
<keyword evidence="8" id="KW-0133">Cell shape</keyword>
<dbReference type="EMBL" id="JAFBCV010000004">
    <property type="protein sequence ID" value="MBM7838400.1"/>
    <property type="molecule type" value="Genomic_DNA"/>
</dbReference>
<proteinExistence type="inferred from homology"/>
<evidence type="ECO:0000313" key="23">
    <source>
        <dbReference type="EMBL" id="MBM7838400.1"/>
    </source>
</evidence>
<evidence type="ECO:0000256" key="22">
    <source>
        <dbReference type="SAM" id="Phobius"/>
    </source>
</evidence>
<comment type="pathway">
    <text evidence="2">Cell wall biogenesis; peptidoglycan biosynthesis.</text>
</comment>
<feature type="transmembrane region" description="Helical" evidence="22">
    <location>
        <begin position="75"/>
        <end position="93"/>
    </location>
</feature>
<keyword evidence="12" id="KW-0131">Cell cycle</keyword>
<sequence length="380" mass="41926">MNYSFRKDNDWLLIGTTIVLVLFGLLMVYSASFVEGYMLFSNPHYYVMRQAMWVGISAVIFFILMHFQYKHFQKLTPLIVLVSFILLFLVLIIGTGREDVGADRWIRVGPVGLQPSEFVKLGLIVYLAHVYSRKQAYIDNFVNGVLPPLIIVGMMFALIMRQPDLGTGTSIMITALLMVFISGARWRHLIGLAGVGAFVFSFLAIFESYRLERLTSYMDPFADPMGDGFQLINGYLAISNGGLSGLGLGQSLQKMRSLPEGHTDFILTVISEELGFLGVGLVFICYGIILFRGVSIGAKCKTPFGSLLAFGIVFSLTIQIIFNIGAVSGMLPITGVTLPLISYGGTSLLITLTSIAILANIHQNNERQKRKQAENESLSA</sequence>
<evidence type="ECO:0000256" key="19">
    <source>
        <dbReference type="ARBA" id="ARBA00044770"/>
    </source>
</evidence>
<evidence type="ECO:0000256" key="18">
    <source>
        <dbReference type="ARBA" id="ARBA00041418"/>
    </source>
</evidence>
<evidence type="ECO:0000256" key="3">
    <source>
        <dbReference type="ARBA" id="ARBA00022475"/>
    </source>
</evidence>
<keyword evidence="6" id="KW-0808">Transferase</keyword>
<name>A0ABS2ST24_9BACI</name>
<dbReference type="EC" id="2.4.99.28" evidence="19"/>
<feature type="transmembrane region" description="Helical" evidence="22">
    <location>
        <begin position="189"/>
        <end position="209"/>
    </location>
</feature>
<evidence type="ECO:0000256" key="16">
    <source>
        <dbReference type="ARBA" id="ARBA00038053"/>
    </source>
</evidence>
<dbReference type="RefSeq" id="WP_204465594.1">
    <property type="nucleotide sequence ID" value="NZ_JAFBCV010000004.1"/>
</dbReference>
<evidence type="ECO:0000256" key="8">
    <source>
        <dbReference type="ARBA" id="ARBA00022960"/>
    </source>
</evidence>
<feature type="transmembrane region" description="Helical" evidence="22">
    <location>
        <begin position="105"/>
        <end position="128"/>
    </location>
</feature>
<dbReference type="InterPro" id="IPR013437">
    <property type="entry name" value="FtsW"/>
</dbReference>
<evidence type="ECO:0000256" key="5">
    <source>
        <dbReference type="ARBA" id="ARBA00022676"/>
    </source>
</evidence>
<evidence type="ECO:0000256" key="4">
    <source>
        <dbReference type="ARBA" id="ARBA00022618"/>
    </source>
</evidence>
<gene>
    <name evidence="23" type="ORF">JOC54_001656</name>
</gene>
<dbReference type="PROSITE" id="PS00428">
    <property type="entry name" value="FTSW_RODA_SPOVE"/>
    <property type="match status" value="1"/>
</dbReference>
<organism evidence="23 24">
    <name type="scientific">Shouchella xiaoxiensis</name>
    <dbReference type="NCBI Taxonomy" id="766895"/>
    <lineage>
        <taxon>Bacteria</taxon>
        <taxon>Bacillati</taxon>
        <taxon>Bacillota</taxon>
        <taxon>Bacilli</taxon>
        <taxon>Bacillales</taxon>
        <taxon>Bacillaceae</taxon>
        <taxon>Shouchella</taxon>
    </lineage>
</organism>
<feature type="transmembrane region" description="Helical" evidence="22">
    <location>
        <begin position="340"/>
        <end position="361"/>
    </location>
</feature>
<keyword evidence="11 22" id="KW-0472">Membrane</keyword>
<evidence type="ECO:0000256" key="13">
    <source>
        <dbReference type="ARBA" id="ARBA00023316"/>
    </source>
</evidence>
<dbReference type="InterPro" id="IPR018365">
    <property type="entry name" value="Cell_cycle_FtsW-rel_CS"/>
</dbReference>
<comment type="function">
    <text evidence="21">Peptidoglycan polymerase that is essential for cell division.</text>
</comment>
<evidence type="ECO:0000256" key="10">
    <source>
        <dbReference type="ARBA" id="ARBA00022989"/>
    </source>
</evidence>
<comment type="similarity">
    <text evidence="16">Belongs to the SEDS family. FtsW subfamily.</text>
</comment>
<dbReference type="NCBIfam" id="TIGR02614">
    <property type="entry name" value="ftsW"/>
    <property type="match status" value="1"/>
</dbReference>
<dbReference type="Proteomes" id="UP001179280">
    <property type="component" value="Unassembled WGS sequence"/>
</dbReference>
<dbReference type="GO" id="GO:0051301">
    <property type="term" value="P:cell division"/>
    <property type="evidence" value="ECO:0007669"/>
    <property type="project" value="UniProtKB-KW"/>
</dbReference>
<evidence type="ECO:0000256" key="9">
    <source>
        <dbReference type="ARBA" id="ARBA00022984"/>
    </source>
</evidence>
<dbReference type="PANTHER" id="PTHR30474">
    <property type="entry name" value="CELL CYCLE PROTEIN"/>
    <property type="match status" value="1"/>
</dbReference>
<feature type="transmembrane region" description="Helical" evidence="22">
    <location>
        <begin position="165"/>
        <end position="182"/>
    </location>
</feature>
<evidence type="ECO:0000256" key="1">
    <source>
        <dbReference type="ARBA" id="ARBA00004651"/>
    </source>
</evidence>
<evidence type="ECO:0000256" key="2">
    <source>
        <dbReference type="ARBA" id="ARBA00004752"/>
    </source>
</evidence>
<keyword evidence="13" id="KW-0961">Cell wall biogenesis/degradation</keyword>
<keyword evidence="5" id="KW-0328">Glycosyltransferase</keyword>
<dbReference type="Pfam" id="PF01098">
    <property type="entry name" value="FTSW_RODA_SPOVE"/>
    <property type="match status" value="1"/>
</dbReference>
<evidence type="ECO:0000256" key="20">
    <source>
        <dbReference type="ARBA" id="ARBA00049902"/>
    </source>
</evidence>
<reference evidence="23" key="1">
    <citation type="submission" date="2021-01" db="EMBL/GenBank/DDBJ databases">
        <title>Genomic Encyclopedia of Type Strains, Phase IV (KMG-IV): sequencing the most valuable type-strain genomes for metagenomic binning, comparative biology and taxonomic classification.</title>
        <authorList>
            <person name="Goeker M."/>
        </authorList>
    </citation>
    <scope>NUCLEOTIDE SEQUENCE</scope>
    <source>
        <strain evidence="23">DSM 21943</strain>
    </source>
</reference>
<keyword evidence="4 23" id="KW-0132">Cell division</keyword>
<keyword evidence="9" id="KW-0573">Peptidoglycan synthesis</keyword>
<keyword evidence="24" id="KW-1185">Reference proteome</keyword>
<evidence type="ECO:0000256" key="6">
    <source>
        <dbReference type="ARBA" id="ARBA00022679"/>
    </source>
</evidence>
<evidence type="ECO:0000256" key="17">
    <source>
        <dbReference type="ARBA" id="ARBA00041185"/>
    </source>
</evidence>